<evidence type="ECO:0000259" key="8">
    <source>
        <dbReference type="Pfam" id="PF03711"/>
    </source>
</evidence>
<evidence type="ECO:0000256" key="2">
    <source>
        <dbReference type="ARBA" id="ARBA00010671"/>
    </source>
</evidence>
<protein>
    <submittedName>
        <fullName evidence="9">Aminotransferase class I/II-fold pyridoxal phosphate-dependent enzyme</fullName>
    </submittedName>
</protein>
<dbReference type="Gene3D" id="3.90.105.10">
    <property type="entry name" value="Molybdopterin biosynthesis moea protein, domain 2"/>
    <property type="match status" value="1"/>
</dbReference>
<dbReference type="Pfam" id="PF03711">
    <property type="entry name" value="OKR_DC_1_C"/>
    <property type="match status" value="1"/>
</dbReference>
<keyword evidence="3" id="KW-0210">Decarboxylase</keyword>
<comment type="caution">
    <text evidence="9">The sequence shown here is derived from an EMBL/GenBank/DDBJ whole genome shotgun (WGS) entry which is preliminary data.</text>
</comment>
<dbReference type="PANTHER" id="PTHR43277:SF3">
    <property type="entry name" value="DECARBOXYLASE, PUTATIVE-RELATED"/>
    <property type="match status" value="1"/>
</dbReference>
<dbReference type="Gene3D" id="3.90.1150.150">
    <property type="match status" value="1"/>
</dbReference>
<comment type="similarity">
    <text evidence="2">Belongs to the Orn/Lys/Arg decarboxylase class-I family.</text>
</comment>
<proteinExistence type="inferred from homology"/>
<dbReference type="SUPFAM" id="SSF53383">
    <property type="entry name" value="PLP-dependent transferases"/>
    <property type="match status" value="1"/>
</dbReference>
<evidence type="ECO:0000256" key="6">
    <source>
        <dbReference type="SAM" id="MobiDB-lite"/>
    </source>
</evidence>
<evidence type="ECO:0000259" key="7">
    <source>
        <dbReference type="Pfam" id="PF01276"/>
    </source>
</evidence>
<keyword evidence="4" id="KW-0663">Pyridoxal phosphate</keyword>
<keyword evidence="9" id="KW-0808">Transferase</keyword>
<dbReference type="GeneID" id="97132830"/>
<dbReference type="EMBL" id="JABMCC010000113">
    <property type="protein sequence ID" value="NUU56171.1"/>
    <property type="molecule type" value="Genomic_DNA"/>
</dbReference>
<dbReference type="Gene3D" id="3.40.640.10">
    <property type="entry name" value="Type I PLP-dependent aspartate aminotransferase-like (Major domain)"/>
    <property type="match status" value="1"/>
</dbReference>
<feature type="domain" description="Orn/Lys/Arg decarboxylase C-terminal" evidence="8">
    <location>
        <begin position="537"/>
        <end position="598"/>
    </location>
</feature>
<feature type="domain" description="Orn/Lys/Arg decarboxylases family 1 pyridoxal-P attachment site" evidence="7">
    <location>
        <begin position="120"/>
        <end position="477"/>
    </location>
</feature>
<dbReference type="InterPro" id="IPR052357">
    <property type="entry name" value="Orn_Lys_Arg_decarboxylase-I"/>
</dbReference>
<dbReference type="InterPro" id="IPR015424">
    <property type="entry name" value="PyrdxlP-dep_Trfase"/>
</dbReference>
<evidence type="ECO:0000313" key="9">
    <source>
        <dbReference type="EMBL" id="NUU56171.1"/>
    </source>
</evidence>
<dbReference type="InterPro" id="IPR036633">
    <property type="entry name" value="Prn/Lys/Arg_de-COase_C_sf"/>
</dbReference>
<keyword evidence="10" id="KW-1185">Reference proteome</keyword>
<gene>
    <name evidence="9" type="ORF">HP548_19015</name>
</gene>
<feature type="compositionally biased region" description="Basic and acidic residues" evidence="6">
    <location>
        <begin position="54"/>
        <end position="64"/>
    </location>
</feature>
<keyword evidence="5" id="KW-0456">Lyase</keyword>
<evidence type="ECO:0000313" key="10">
    <source>
        <dbReference type="Proteomes" id="UP000577724"/>
    </source>
</evidence>
<dbReference type="Proteomes" id="UP000577724">
    <property type="component" value="Unassembled WGS sequence"/>
</dbReference>
<dbReference type="InterPro" id="IPR015421">
    <property type="entry name" value="PyrdxlP-dep_Trfase_major"/>
</dbReference>
<organism evidence="9 10">
    <name type="scientific">Paenibacillus taichungensis</name>
    <dbReference type="NCBI Taxonomy" id="484184"/>
    <lineage>
        <taxon>Bacteria</taxon>
        <taxon>Bacillati</taxon>
        <taxon>Bacillota</taxon>
        <taxon>Bacilli</taxon>
        <taxon>Bacillales</taxon>
        <taxon>Paenibacillaceae</taxon>
        <taxon>Paenibacillus</taxon>
    </lineage>
</organism>
<dbReference type="InterPro" id="IPR000310">
    <property type="entry name" value="Orn/Lys/Arg_deCO2ase_major_dom"/>
</dbReference>
<feature type="region of interest" description="Disordered" evidence="6">
    <location>
        <begin position="46"/>
        <end position="74"/>
    </location>
</feature>
<reference evidence="9 10" key="1">
    <citation type="submission" date="2020-05" db="EMBL/GenBank/DDBJ databases">
        <title>Genome Sequencing of Type Strains.</title>
        <authorList>
            <person name="Lemaire J.F."/>
            <person name="Inderbitzin P."/>
            <person name="Gregorio O.A."/>
            <person name="Collins S.B."/>
            <person name="Wespe N."/>
            <person name="Knight-Connoni V."/>
        </authorList>
    </citation>
    <scope>NUCLEOTIDE SEQUENCE [LARGE SCALE GENOMIC DNA]</scope>
    <source>
        <strain evidence="9 10">DSM 19942</strain>
    </source>
</reference>
<dbReference type="SUPFAM" id="SSF55904">
    <property type="entry name" value="Ornithine decarboxylase C-terminal domain"/>
    <property type="match status" value="1"/>
</dbReference>
<dbReference type="Pfam" id="PF01276">
    <property type="entry name" value="OKR_DC_1"/>
    <property type="match status" value="1"/>
</dbReference>
<evidence type="ECO:0000256" key="5">
    <source>
        <dbReference type="ARBA" id="ARBA00023239"/>
    </source>
</evidence>
<sequence length="619" mass="66800">MEHKSNTAPLYEALLAYRDSGQRSFHVPGHKNGQVYRGLLEQTDQQQLDGGAGEIHRNEGEAKGKQSSGRSVPVGEDCFRQAEEERYGSKIHGLTNHDRNGTDGSEADVDVVPVSAFLEMMRLDVTEISGTDDLHHPEGVILEAQQLAADCFGAEESFFLVGGSTSGNLSLLLTVCNEPNSLVLVQRNVHKSVIHGLMLAGARAVFLEPWVDPASGLAVMPSLETVQAAVQAYPEAKGVLVTLPNYYGMGADLKPIAEVCHEAGMPLLVDEAHGAHYGQHPELPASALSCGADGVVQSTHKMLSAFTMGAMLHVQGPRLNRSLLRQRLAMVQSSSPSYPVMASLDLARRLLHTQGANAFTAGLAAVVAFKRGLAELPRFRLLQPWQQLQQEPPAGTKPVAGGNSEAAGAPGRLEALPAAALPSAAGYTAQDPFKAVIYDGTGVLSGYGLQQQLEVRGCVPEMSDERYVVLLFSLGSTLRDAEHLLQALQQISLEQEQSQSLGEQSQRLTKEAINFISTWNNFQESTPFSEPIPFTLQPIMEEDTTEVSIDNCVGLRSAEMVTPYPPGIPLVYAGERISAAMITRIKLLRDEGARFHGVSDTSLQSLKIIRELLSLEDTL</sequence>
<dbReference type="GO" id="GO:0008483">
    <property type="term" value="F:transaminase activity"/>
    <property type="evidence" value="ECO:0007669"/>
    <property type="project" value="UniProtKB-KW"/>
</dbReference>
<name>A0ABX2MQ15_9BACL</name>
<keyword evidence="9" id="KW-0032">Aminotransferase</keyword>
<evidence type="ECO:0000256" key="1">
    <source>
        <dbReference type="ARBA" id="ARBA00001933"/>
    </source>
</evidence>
<dbReference type="InterPro" id="IPR008286">
    <property type="entry name" value="Prn/Lys/Arg_de-COase_C"/>
</dbReference>
<dbReference type="PANTHER" id="PTHR43277">
    <property type="entry name" value="ARGININE DECARBOXYLASE"/>
    <property type="match status" value="1"/>
</dbReference>
<dbReference type="RefSeq" id="WP_175382529.1">
    <property type="nucleotide sequence ID" value="NZ_CBCRYD010000031.1"/>
</dbReference>
<evidence type="ECO:0000256" key="3">
    <source>
        <dbReference type="ARBA" id="ARBA00022793"/>
    </source>
</evidence>
<evidence type="ECO:0000256" key="4">
    <source>
        <dbReference type="ARBA" id="ARBA00022898"/>
    </source>
</evidence>
<comment type="cofactor">
    <cofactor evidence="1">
        <name>pyridoxal 5'-phosphate</name>
        <dbReference type="ChEBI" id="CHEBI:597326"/>
    </cofactor>
</comment>
<accession>A0ABX2MQ15</accession>